<accession>A0A6J5P5M5</accession>
<proteinExistence type="predicted"/>
<dbReference type="EMBL" id="LR796759">
    <property type="protein sequence ID" value="CAB4164568.1"/>
    <property type="molecule type" value="Genomic_DNA"/>
</dbReference>
<evidence type="ECO:0000313" key="2">
    <source>
        <dbReference type="EMBL" id="CAB4164568.1"/>
    </source>
</evidence>
<feature type="region of interest" description="Disordered" evidence="1">
    <location>
        <begin position="1"/>
        <end position="23"/>
    </location>
</feature>
<protein>
    <submittedName>
        <fullName evidence="2">Uncharacterized protein</fullName>
    </submittedName>
</protein>
<gene>
    <name evidence="2" type="ORF">UFOVP816_47</name>
</gene>
<reference evidence="2" key="1">
    <citation type="submission" date="2020-04" db="EMBL/GenBank/DDBJ databases">
        <authorList>
            <person name="Chiriac C."/>
            <person name="Salcher M."/>
            <person name="Ghai R."/>
            <person name="Kavagutti S V."/>
        </authorList>
    </citation>
    <scope>NUCLEOTIDE SEQUENCE</scope>
</reference>
<sequence>MAKSKPAHTANSNPSGDWHVSHTGMGMGDYYGTGIKAKIGKLVEGNGINPPMGASLKTPPKKLA</sequence>
<organism evidence="2">
    <name type="scientific">uncultured Caudovirales phage</name>
    <dbReference type="NCBI Taxonomy" id="2100421"/>
    <lineage>
        <taxon>Viruses</taxon>
        <taxon>Duplodnaviria</taxon>
        <taxon>Heunggongvirae</taxon>
        <taxon>Uroviricota</taxon>
        <taxon>Caudoviricetes</taxon>
        <taxon>Peduoviridae</taxon>
        <taxon>Maltschvirus</taxon>
        <taxon>Maltschvirus maltsch</taxon>
    </lineage>
</organism>
<evidence type="ECO:0000256" key="1">
    <source>
        <dbReference type="SAM" id="MobiDB-lite"/>
    </source>
</evidence>
<name>A0A6J5P5M5_9CAUD</name>
<feature type="region of interest" description="Disordered" evidence="1">
    <location>
        <begin position="44"/>
        <end position="64"/>
    </location>
</feature>